<keyword evidence="3" id="KW-1185">Reference proteome</keyword>
<dbReference type="AlphaFoldDB" id="A0A7J5B894"/>
<gene>
    <name evidence="2" type="ORF">F8O03_04315</name>
</gene>
<sequence length="439" mass="45186">MGESAAADADAPLPSRRARMLTIGAIVVVLALAAGWVVLAFTGDGDTSSTDVVSESTLPGYPTRGAEAKLDEQRPLVAAADAWRDYADGDTLQLPEGQAIELLWAGDVDSTKVGTSSVRASFSARLVILRSDNAVAALVRPLDGAGSGDDTAYSVLGTSSIATARYERGFTVATGVLLFNERMQRGTSLETVTFASEAAPALGETSTSDGLLLLATRSLLRIPDAGGSGIDVVEGFAYVHPSSGLTLLQTVDADGDWAAVTDAERGNARFAALSRGIITAREEEKGRRLRASILDDQTMPSGAPLSLVEVAHLENQGSGSGVLWAVVVATRDDDDPTLLGAGPVASPVNGAPQLPVIAAKWLRDDGVDVLVVAGSKGITSFEVEASGGTTSRNGSSGVLERADLALTWEGDARNDVTRPALVVVGRSGAGPVQPLQPVS</sequence>
<dbReference type="OrthoDB" id="5098475at2"/>
<keyword evidence="1" id="KW-0472">Membrane</keyword>
<dbReference type="EMBL" id="WBJX01000001">
    <property type="protein sequence ID" value="KAB1639560.1"/>
    <property type="molecule type" value="Genomic_DNA"/>
</dbReference>
<name>A0A7J5B894_9MICO</name>
<organism evidence="2 3">
    <name type="scientific">Pseudoclavibacter terrae</name>
    <dbReference type="NCBI Taxonomy" id="1530195"/>
    <lineage>
        <taxon>Bacteria</taxon>
        <taxon>Bacillati</taxon>
        <taxon>Actinomycetota</taxon>
        <taxon>Actinomycetes</taxon>
        <taxon>Micrococcales</taxon>
        <taxon>Microbacteriaceae</taxon>
        <taxon>Pseudoclavibacter</taxon>
    </lineage>
</organism>
<dbReference type="Proteomes" id="UP000490386">
    <property type="component" value="Unassembled WGS sequence"/>
</dbReference>
<proteinExistence type="predicted"/>
<reference evidence="2 3" key="1">
    <citation type="submission" date="2019-09" db="EMBL/GenBank/DDBJ databases">
        <title>Phylogeny of genus Pseudoclavibacter and closely related genus.</title>
        <authorList>
            <person name="Li Y."/>
        </authorList>
    </citation>
    <scope>NUCLEOTIDE SEQUENCE [LARGE SCALE GENOMIC DNA]</scope>
    <source>
        <strain evidence="2 3">THG-MD12</strain>
    </source>
</reference>
<comment type="caution">
    <text evidence="2">The sequence shown here is derived from an EMBL/GenBank/DDBJ whole genome shotgun (WGS) entry which is preliminary data.</text>
</comment>
<keyword evidence="1" id="KW-0812">Transmembrane</keyword>
<evidence type="ECO:0000313" key="2">
    <source>
        <dbReference type="EMBL" id="KAB1639560.1"/>
    </source>
</evidence>
<dbReference type="RefSeq" id="WP_151422753.1">
    <property type="nucleotide sequence ID" value="NZ_WBJX01000001.1"/>
</dbReference>
<evidence type="ECO:0000256" key="1">
    <source>
        <dbReference type="SAM" id="Phobius"/>
    </source>
</evidence>
<evidence type="ECO:0000313" key="3">
    <source>
        <dbReference type="Proteomes" id="UP000490386"/>
    </source>
</evidence>
<accession>A0A7J5B894</accession>
<keyword evidence="1" id="KW-1133">Transmembrane helix</keyword>
<protein>
    <submittedName>
        <fullName evidence="2">Uncharacterized protein</fullName>
    </submittedName>
</protein>
<feature type="transmembrane region" description="Helical" evidence="1">
    <location>
        <begin position="21"/>
        <end position="41"/>
    </location>
</feature>